<protein>
    <recommendedName>
        <fullName evidence="3">C3H1-type domain-containing protein</fullName>
    </recommendedName>
</protein>
<evidence type="ECO:0000313" key="5">
    <source>
        <dbReference type="Proteomes" id="UP001190700"/>
    </source>
</evidence>
<evidence type="ECO:0000256" key="2">
    <source>
        <dbReference type="SAM" id="MobiDB-lite"/>
    </source>
</evidence>
<feature type="region of interest" description="Disordered" evidence="2">
    <location>
        <begin position="1"/>
        <end position="26"/>
    </location>
</feature>
<keyword evidence="1" id="KW-0862">Zinc</keyword>
<evidence type="ECO:0000259" key="3">
    <source>
        <dbReference type="PROSITE" id="PS50103"/>
    </source>
</evidence>
<gene>
    <name evidence="4" type="ORF">CYMTET_37335</name>
</gene>
<feature type="domain" description="C3H1-type" evidence="3">
    <location>
        <begin position="484"/>
        <end position="513"/>
    </location>
</feature>
<feature type="region of interest" description="Disordered" evidence="2">
    <location>
        <begin position="447"/>
        <end position="483"/>
    </location>
</feature>
<dbReference type="InterPro" id="IPR000571">
    <property type="entry name" value="Znf_CCCH"/>
</dbReference>
<dbReference type="Gene3D" id="1.10.510.10">
    <property type="entry name" value="Transferase(Phosphotransferase) domain 1"/>
    <property type="match status" value="1"/>
</dbReference>
<proteinExistence type="predicted"/>
<dbReference type="AlphaFoldDB" id="A0AAE0CE09"/>
<accession>A0AAE0CE09</accession>
<feature type="compositionally biased region" description="Basic and acidic residues" evidence="2">
    <location>
        <begin position="454"/>
        <end position="467"/>
    </location>
</feature>
<dbReference type="EMBL" id="LGRX02024847">
    <property type="protein sequence ID" value="KAK3253336.1"/>
    <property type="molecule type" value="Genomic_DNA"/>
</dbReference>
<keyword evidence="1" id="KW-0863">Zinc-finger</keyword>
<feature type="zinc finger region" description="C3H1-type" evidence="1">
    <location>
        <begin position="484"/>
        <end position="513"/>
    </location>
</feature>
<sequence length="530" mass="59874">MDTLQIDTSPVRTSPPQSPAPLGEAPLEETHGLRIPDEFKPRALCPACGTLKTRVHARQFWKRHKSCGTYRTARALTRTFTCPSVRDDKVLQPRENKLRKCEIAKKKHGADWDVYMVLEEKQTFAVKESRRDVGAEAVGAIKRETNCFHAVHEKAPFALAVQLIGECKGQGSAHNSCLMVEWCAGDTLGTFLDRQQTKLNDTQKFLLVLRLAEFYKRLHQCRVEYRDGHSWNFMLAAPFDPTTEEDVPLVKGTDFSRARPPVKYEDCLRHEDYPFDRSDFNYLEFSDMFWFSRVMLHILTGVFIRQEEAWKPNKRVLAHFSAGKFQVKGAFEKVRFPVMTLTAKGREHLGVYANLFTMCAGRHRRPRFSDVVDFLTQVAASPRVCGVATGLDAWRTPLSFKAFYDTSLAGTSVLGKDGRRVEILESGHVTPILLAKEIQASEGFANAYQPEGAGGRKREAAKQRADRSPPPAKRPRGPAAKQNARGVKACNLFNANNGRCHFGKRCKFAHICFICNVEGCHAKHPRHRLG</sequence>
<dbReference type="PROSITE" id="PS50103">
    <property type="entry name" value="ZF_C3H1"/>
    <property type="match status" value="1"/>
</dbReference>
<keyword evidence="1" id="KW-0479">Metal-binding</keyword>
<evidence type="ECO:0000256" key="1">
    <source>
        <dbReference type="PROSITE-ProRule" id="PRU00723"/>
    </source>
</evidence>
<feature type="compositionally biased region" description="Polar residues" evidence="2">
    <location>
        <begin position="1"/>
        <end position="15"/>
    </location>
</feature>
<dbReference type="SUPFAM" id="SSF56112">
    <property type="entry name" value="Protein kinase-like (PK-like)"/>
    <property type="match status" value="1"/>
</dbReference>
<comment type="caution">
    <text evidence="4">The sequence shown here is derived from an EMBL/GenBank/DDBJ whole genome shotgun (WGS) entry which is preliminary data.</text>
</comment>
<dbReference type="GO" id="GO:0008270">
    <property type="term" value="F:zinc ion binding"/>
    <property type="evidence" value="ECO:0007669"/>
    <property type="project" value="UniProtKB-KW"/>
</dbReference>
<evidence type="ECO:0000313" key="4">
    <source>
        <dbReference type="EMBL" id="KAK3253336.1"/>
    </source>
</evidence>
<keyword evidence="5" id="KW-1185">Reference proteome</keyword>
<dbReference type="InterPro" id="IPR011009">
    <property type="entry name" value="Kinase-like_dom_sf"/>
</dbReference>
<reference evidence="4 5" key="1">
    <citation type="journal article" date="2015" name="Genome Biol. Evol.">
        <title>Comparative Genomics of a Bacterivorous Green Alga Reveals Evolutionary Causalities and Consequences of Phago-Mixotrophic Mode of Nutrition.</title>
        <authorList>
            <person name="Burns J.A."/>
            <person name="Paasch A."/>
            <person name="Narechania A."/>
            <person name="Kim E."/>
        </authorList>
    </citation>
    <scope>NUCLEOTIDE SEQUENCE [LARGE SCALE GENOMIC DNA]</scope>
    <source>
        <strain evidence="4 5">PLY_AMNH</strain>
    </source>
</reference>
<name>A0AAE0CE09_9CHLO</name>
<organism evidence="4 5">
    <name type="scientific">Cymbomonas tetramitiformis</name>
    <dbReference type="NCBI Taxonomy" id="36881"/>
    <lineage>
        <taxon>Eukaryota</taxon>
        <taxon>Viridiplantae</taxon>
        <taxon>Chlorophyta</taxon>
        <taxon>Pyramimonadophyceae</taxon>
        <taxon>Pyramimonadales</taxon>
        <taxon>Pyramimonadaceae</taxon>
        <taxon>Cymbomonas</taxon>
    </lineage>
</organism>
<dbReference type="Proteomes" id="UP001190700">
    <property type="component" value="Unassembled WGS sequence"/>
</dbReference>